<reference evidence="2" key="1">
    <citation type="submission" date="2016-10" db="EMBL/GenBank/DDBJ databases">
        <title>Sequence of Gallionella enrichment culture.</title>
        <authorList>
            <person name="Poehlein A."/>
            <person name="Muehling M."/>
            <person name="Daniel R."/>
        </authorList>
    </citation>
    <scope>NUCLEOTIDE SEQUENCE</scope>
</reference>
<protein>
    <submittedName>
        <fullName evidence="2">Uncharacterized protein</fullName>
    </submittedName>
</protein>
<name>A0A1J5QDZ4_9ZZZZ</name>
<feature type="transmembrane region" description="Helical" evidence="1">
    <location>
        <begin position="21"/>
        <end position="42"/>
    </location>
</feature>
<keyword evidence="1" id="KW-0472">Membrane</keyword>
<organism evidence="2">
    <name type="scientific">mine drainage metagenome</name>
    <dbReference type="NCBI Taxonomy" id="410659"/>
    <lineage>
        <taxon>unclassified sequences</taxon>
        <taxon>metagenomes</taxon>
        <taxon>ecological metagenomes</taxon>
    </lineage>
</organism>
<evidence type="ECO:0000256" key="1">
    <source>
        <dbReference type="SAM" id="Phobius"/>
    </source>
</evidence>
<dbReference type="EMBL" id="MLJW01000881">
    <property type="protein sequence ID" value="OIQ81790.1"/>
    <property type="molecule type" value="Genomic_DNA"/>
</dbReference>
<dbReference type="AlphaFoldDB" id="A0A1J5QDZ4"/>
<comment type="caution">
    <text evidence="2">The sequence shown here is derived from an EMBL/GenBank/DDBJ whole genome shotgun (WGS) entry which is preliminary data.</text>
</comment>
<accession>A0A1J5QDZ4</accession>
<proteinExistence type="predicted"/>
<keyword evidence="1" id="KW-0812">Transmembrane</keyword>
<gene>
    <name evidence="2" type="ORF">GALL_364400</name>
</gene>
<keyword evidence="1" id="KW-1133">Transmembrane helix</keyword>
<feature type="transmembrane region" description="Helical" evidence="1">
    <location>
        <begin position="48"/>
        <end position="64"/>
    </location>
</feature>
<evidence type="ECO:0000313" key="2">
    <source>
        <dbReference type="EMBL" id="OIQ81790.1"/>
    </source>
</evidence>
<sequence length="81" mass="8822">MKDDIMAHGQAPEPARDHARFAVVMGAVAGGVYLIIATAAHYLNVDAGPLPFMIDMLVVGLPIWKHNTSVKHRRPPEDHEG</sequence>